<keyword evidence="4 7" id="KW-0812">Transmembrane</keyword>
<evidence type="ECO:0000256" key="4">
    <source>
        <dbReference type="ARBA" id="ARBA00022692"/>
    </source>
</evidence>
<feature type="transmembrane region" description="Helical" evidence="7">
    <location>
        <begin position="21"/>
        <end position="44"/>
    </location>
</feature>
<dbReference type="SUPFAM" id="SSF103473">
    <property type="entry name" value="MFS general substrate transporter"/>
    <property type="match status" value="1"/>
</dbReference>
<feature type="domain" description="Major facilitator superfamily (MFS) profile" evidence="8">
    <location>
        <begin position="22"/>
        <end position="397"/>
    </location>
</feature>
<feature type="transmembrane region" description="Helical" evidence="7">
    <location>
        <begin position="345"/>
        <end position="367"/>
    </location>
</feature>
<keyword evidence="3" id="KW-1003">Cell membrane</keyword>
<keyword evidence="6 7" id="KW-0472">Membrane</keyword>
<dbReference type="CDD" id="cd17324">
    <property type="entry name" value="MFS_NepI_like"/>
    <property type="match status" value="1"/>
</dbReference>
<comment type="caution">
    <text evidence="9">The sequence shown here is derived from an EMBL/GenBank/DDBJ whole genome shotgun (WGS) entry which is preliminary data.</text>
</comment>
<feature type="transmembrane region" description="Helical" evidence="7">
    <location>
        <begin position="115"/>
        <end position="135"/>
    </location>
</feature>
<name>A0ABS2P714_9BACL</name>
<gene>
    <name evidence="9" type="ORF">JOD17_000276</name>
</gene>
<evidence type="ECO:0000256" key="3">
    <source>
        <dbReference type="ARBA" id="ARBA00022475"/>
    </source>
</evidence>
<feature type="transmembrane region" description="Helical" evidence="7">
    <location>
        <begin position="308"/>
        <end position="333"/>
    </location>
</feature>
<reference evidence="9 10" key="1">
    <citation type="submission" date="2021-01" db="EMBL/GenBank/DDBJ databases">
        <title>Genomic Encyclopedia of Type Strains, Phase IV (KMG-IV): sequencing the most valuable type-strain genomes for metagenomic binning, comparative biology and taxonomic classification.</title>
        <authorList>
            <person name="Goeker M."/>
        </authorList>
    </citation>
    <scope>NUCLEOTIDE SEQUENCE [LARGE SCALE GENOMIC DNA]</scope>
    <source>
        <strain evidence="9 10">DSM 25540</strain>
    </source>
</reference>
<accession>A0ABS2P714</accession>
<evidence type="ECO:0000256" key="6">
    <source>
        <dbReference type="ARBA" id="ARBA00023136"/>
    </source>
</evidence>
<dbReference type="PANTHER" id="PTHR43124:SF3">
    <property type="entry name" value="CHLORAMPHENICOL EFFLUX PUMP RV0191"/>
    <property type="match status" value="1"/>
</dbReference>
<keyword evidence="10" id="KW-1185">Reference proteome</keyword>
<organism evidence="9 10">
    <name type="scientific">Geomicrobium sediminis</name>
    <dbReference type="NCBI Taxonomy" id="1347788"/>
    <lineage>
        <taxon>Bacteria</taxon>
        <taxon>Bacillati</taxon>
        <taxon>Bacillota</taxon>
        <taxon>Bacilli</taxon>
        <taxon>Bacillales</taxon>
        <taxon>Geomicrobium</taxon>
    </lineage>
</organism>
<evidence type="ECO:0000256" key="1">
    <source>
        <dbReference type="ARBA" id="ARBA00004651"/>
    </source>
</evidence>
<comment type="subcellular location">
    <subcellularLocation>
        <location evidence="1">Cell membrane</location>
        <topology evidence="1">Multi-pass membrane protein</topology>
    </subcellularLocation>
</comment>
<evidence type="ECO:0000259" key="8">
    <source>
        <dbReference type="PROSITE" id="PS50850"/>
    </source>
</evidence>
<dbReference type="Pfam" id="PF07690">
    <property type="entry name" value="MFS_1"/>
    <property type="match status" value="1"/>
</dbReference>
<dbReference type="InterPro" id="IPR050189">
    <property type="entry name" value="MFS_Efflux_Transporters"/>
</dbReference>
<evidence type="ECO:0000256" key="7">
    <source>
        <dbReference type="SAM" id="Phobius"/>
    </source>
</evidence>
<dbReference type="PROSITE" id="PS50850">
    <property type="entry name" value="MFS"/>
    <property type="match status" value="1"/>
</dbReference>
<dbReference type="Proteomes" id="UP000741863">
    <property type="component" value="Unassembled WGS sequence"/>
</dbReference>
<dbReference type="Gene3D" id="1.20.1250.20">
    <property type="entry name" value="MFS general substrate transporter like domains"/>
    <property type="match status" value="1"/>
</dbReference>
<feature type="transmembrane region" description="Helical" evidence="7">
    <location>
        <begin position="285"/>
        <end position="302"/>
    </location>
</feature>
<evidence type="ECO:0000256" key="5">
    <source>
        <dbReference type="ARBA" id="ARBA00022989"/>
    </source>
</evidence>
<evidence type="ECO:0000256" key="2">
    <source>
        <dbReference type="ARBA" id="ARBA00022448"/>
    </source>
</evidence>
<protein>
    <submittedName>
        <fullName evidence="9">MFS family arabinose efflux permease</fullName>
    </submittedName>
</protein>
<keyword evidence="5 7" id="KW-1133">Transmembrane helix</keyword>
<feature type="transmembrane region" description="Helical" evidence="7">
    <location>
        <begin position="219"/>
        <end position="240"/>
    </location>
</feature>
<sequence>MIKKQNRRERFMMRLNFSRKTILAVFMLGTFAVGMTEYVVTGLLTQFARDLNVDVSTTGLLLTVYAISVAIFGPLLRIVTLKASPKPLLVAFVALFIISNIIAATAPYFEVLLLSRLLSAAMHAPYFGLCMFVAVSISEASKKTSAIAAVQGGLTIAIMLGVPFGSYLGGIFDWRIVFWFMAVLGVVTLIGLLIVTPNVKPTEIPKIKTELSMLKNKNVLLTMAIIVFGFSGVFTAYTFKEPMYREFAGFDVTGITIGLFFFGLGAVLGNFASGTVQPSKLTTRLIYALLALALVLATYAYFLQFAPMAILMSFLFGAGTFGTTPLLNAKIILAAKEAPNLSGTLAASVFNLSNAIGAALGSFLLSIGFGYQAITWVAASMITIGLIISIVTRKIEDPIHE</sequence>
<feature type="transmembrane region" description="Helical" evidence="7">
    <location>
        <begin position="373"/>
        <end position="392"/>
    </location>
</feature>
<feature type="transmembrane region" description="Helical" evidence="7">
    <location>
        <begin position="147"/>
        <end position="170"/>
    </location>
</feature>
<feature type="transmembrane region" description="Helical" evidence="7">
    <location>
        <begin position="88"/>
        <end position="109"/>
    </location>
</feature>
<dbReference type="EMBL" id="JAFBEC010000001">
    <property type="protein sequence ID" value="MBM7631185.1"/>
    <property type="molecule type" value="Genomic_DNA"/>
</dbReference>
<feature type="transmembrane region" description="Helical" evidence="7">
    <location>
        <begin position="252"/>
        <end position="273"/>
    </location>
</feature>
<dbReference type="PANTHER" id="PTHR43124">
    <property type="entry name" value="PURINE EFFLUX PUMP PBUE"/>
    <property type="match status" value="1"/>
</dbReference>
<dbReference type="InterPro" id="IPR020846">
    <property type="entry name" value="MFS_dom"/>
</dbReference>
<feature type="transmembrane region" description="Helical" evidence="7">
    <location>
        <begin position="176"/>
        <end position="199"/>
    </location>
</feature>
<evidence type="ECO:0000313" key="9">
    <source>
        <dbReference type="EMBL" id="MBM7631185.1"/>
    </source>
</evidence>
<proteinExistence type="predicted"/>
<dbReference type="InterPro" id="IPR036259">
    <property type="entry name" value="MFS_trans_sf"/>
</dbReference>
<keyword evidence="2" id="KW-0813">Transport</keyword>
<dbReference type="InterPro" id="IPR011701">
    <property type="entry name" value="MFS"/>
</dbReference>
<evidence type="ECO:0000313" key="10">
    <source>
        <dbReference type="Proteomes" id="UP000741863"/>
    </source>
</evidence>
<feature type="transmembrane region" description="Helical" evidence="7">
    <location>
        <begin position="56"/>
        <end position="76"/>
    </location>
</feature>